<evidence type="ECO:0000256" key="4">
    <source>
        <dbReference type="ARBA" id="ARBA00023284"/>
    </source>
</evidence>
<dbReference type="PROSITE" id="PS51352">
    <property type="entry name" value="THIOREDOXIN_2"/>
    <property type="match status" value="1"/>
</dbReference>
<dbReference type="Proteomes" id="UP000241222">
    <property type="component" value="Unassembled WGS sequence"/>
</dbReference>
<gene>
    <name evidence="6" type="ORF">C9I99_03605</name>
</gene>
<dbReference type="GO" id="GO:0005737">
    <property type="term" value="C:cytoplasm"/>
    <property type="evidence" value="ECO:0007669"/>
    <property type="project" value="TreeGrafter"/>
</dbReference>
<dbReference type="InterPro" id="IPR013766">
    <property type="entry name" value="Thioredoxin_domain"/>
</dbReference>
<dbReference type="Gene3D" id="3.40.30.10">
    <property type="entry name" value="Glutaredoxin"/>
    <property type="match status" value="1"/>
</dbReference>
<dbReference type="CDD" id="cd02947">
    <property type="entry name" value="TRX_family"/>
    <property type="match status" value="1"/>
</dbReference>
<comment type="caution">
    <text evidence="6">The sequence shown here is derived from an EMBL/GenBank/DDBJ whole genome shotgun (WGS) entry which is preliminary data.</text>
</comment>
<keyword evidence="7" id="KW-1185">Reference proteome</keyword>
<evidence type="ECO:0000313" key="7">
    <source>
        <dbReference type="Proteomes" id="UP000241222"/>
    </source>
</evidence>
<dbReference type="EMBL" id="PYMH01000001">
    <property type="protein sequence ID" value="PSU36101.1"/>
    <property type="molecule type" value="Genomic_DNA"/>
</dbReference>
<organism evidence="6 7">
    <name type="scientific">Photobacterium lutimaris</name>
    <dbReference type="NCBI Taxonomy" id="388278"/>
    <lineage>
        <taxon>Bacteria</taxon>
        <taxon>Pseudomonadati</taxon>
        <taxon>Pseudomonadota</taxon>
        <taxon>Gammaproteobacteria</taxon>
        <taxon>Vibrionales</taxon>
        <taxon>Vibrionaceae</taxon>
        <taxon>Photobacterium</taxon>
    </lineage>
</organism>
<proteinExistence type="predicted"/>
<evidence type="ECO:0000256" key="2">
    <source>
        <dbReference type="ARBA" id="ARBA00022982"/>
    </source>
</evidence>
<dbReference type="Pfam" id="PF00085">
    <property type="entry name" value="Thioredoxin"/>
    <property type="match status" value="1"/>
</dbReference>
<name>A0A2T3J476_9GAMM</name>
<dbReference type="GO" id="GO:0015035">
    <property type="term" value="F:protein-disulfide reductase activity"/>
    <property type="evidence" value="ECO:0007669"/>
    <property type="project" value="TreeGrafter"/>
</dbReference>
<keyword evidence="2" id="KW-0249">Electron transport</keyword>
<dbReference type="InterPro" id="IPR017937">
    <property type="entry name" value="Thioredoxin_CS"/>
</dbReference>
<sequence length="144" mass="15839">MAAFSVQCSHCRQSASLLPQSLSNTVKCPHCGKHILDGHPVDADSKSLDKLVYSPIPVIVVFWNDNCAPCKAFKPIVAKIAKERAGKLRVVFVNVSKNMGLSSKYRLRGVPTTIAFKKGRQQAVLNSALRKNEFAKWLSESLSI</sequence>
<dbReference type="PANTHER" id="PTHR45663:SF11">
    <property type="entry name" value="GEO12009P1"/>
    <property type="match status" value="1"/>
</dbReference>
<dbReference type="InterPro" id="IPR036249">
    <property type="entry name" value="Thioredoxin-like_sf"/>
</dbReference>
<reference evidence="6 7" key="1">
    <citation type="submission" date="2018-03" db="EMBL/GenBank/DDBJ databases">
        <title>Whole genome sequencing of Histamine producing bacteria.</title>
        <authorList>
            <person name="Butler K."/>
        </authorList>
    </citation>
    <scope>NUCLEOTIDE SEQUENCE [LARGE SCALE GENOMIC DNA]</scope>
    <source>
        <strain evidence="6 7">JCM 13586</strain>
    </source>
</reference>
<dbReference type="PANTHER" id="PTHR45663">
    <property type="entry name" value="GEO12009P1"/>
    <property type="match status" value="1"/>
</dbReference>
<evidence type="ECO:0000256" key="3">
    <source>
        <dbReference type="ARBA" id="ARBA00023157"/>
    </source>
</evidence>
<keyword evidence="3" id="KW-1015">Disulfide bond</keyword>
<evidence type="ECO:0000313" key="6">
    <source>
        <dbReference type="EMBL" id="PSU36101.1"/>
    </source>
</evidence>
<evidence type="ECO:0000259" key="5">
    <source>
        <dbReference type="PROSITE" id="PS51352"/>
    </source>
</evidence>
<evidence type="ECO:0000256" key="1">
    <source>
        <dbReference type="ARBA" id="ARBA00022448"/>
    </source>
</evidence>
<keyword evidence="4" id="KW-0676">Redox-active center</keyword>
<dbReference type="SUPFAM" id="SSF52833">
    <property type="entry name" value="Thioredoxin-like"/>
    <property type="match status" value="1"/>
</dbReference>
<dbReference type="OrthoDB" id="9790390at2"/>
<feature type="domain" description="Thioredoxin" evidence="5">
    <location>
        <begin position="11"/>
        <end position="143"/>
    </location>
</feature>
<dbReference type="AlphaFoldDB" id="A0A2T3J476"/>
<dbReference type="PROSITE" id="PS00194">
    <property type="entry name" value="THIOREDOXIN_1"/>
    <property type="match status" value="1"/>
</dbReference>
<accession>A0A2T3J476</accession>
<keyword evidence="1" id="KW-0813">Transport</keyword>
<protein>
    <submittedName>
        <fullName evidence="6">Thioredoxin TrxC</fullName>
    </submittedName>
</protein>
<dbReference type="RefSeq" id="WP_107347455.1">
    <property type="nucleotide sequence ID" value="NZ_PYMH01000001.1"/>
</dbReference>
<dbReference type="NCBIfam" id="NF008229">
    <property type="entry name" value="PRK10996.1"/>
    <property type="match status" value="1"/>
</dbReference>